<dbReference type="Gene3D" id="3.30.420.10">
    <property type="entry name" value="Ribonuclease H-like superfamily/Ribonuclease H"/>
    <property type="match status" value="1"/>
</dbReference>
<evidence type="ECO:0000259" key="1">
    <source>
        <dbReference type="Pfam" id="PF13358"/>
    </source>
</evidence>
<dbReference type="NCBIfam" id="NF033545">
    <property type="entry name" value="transpos_IS630"/>
    <property type="match status" value="1"/>
</dbReference>
<dbReference type="InParanoid" id="A0A409YEL0"/>
<dbReference type="InterPro" id="IPR036397">
    <property type="entry name" value="RNaseH_sf"/>
</dbReference>
<reference evidence="2 3" key="1">
    <citation type="journal article" date="2018" name="Evol. Lett.">
        <title>Horizontal gene cluster transfer increased hallucinogenic mushroom diversity.</title>
        <authorList>
            <person name="Reynolds H.T."/>
            <person name="Vijayakumar V."/>
            <person name="Gluck-Thaler E."/>
            <person name="Korotkin H.B."/>
            <person name="Matheny P.B."/>
            <person name="Slot J.C."/>
        </authorList>
    </citation>
    <scope>NUCLEOTIDE SEQUENCE [LARGE SCALE GENOMIC DNA]</scope>
    <source>
        <strain evidence="2 3">2629</strain>
    </source>
</reference>
<dbReference type="Proteomes" id="UP000284842">
    <property type="component" value="Unassembled WGS sequence"/>
</dbReference>
<accession>A0A409YEL0</accession>
<protein>
    <recommendedName>
        <fullName evidence="1">Tc1-like transposase DDE domain-containing protein</fullName>
    </recommendedName>
</protein>
<dbReference type="AlphaFoldDB" id="A0A409YEL0"/>
<name>A0A409YEL0_9AGAR</name>
<comment type="caution">
    <text evidence="2">The sequence shown here is derived from an EMBL/GenBank/DDBJ whole genome shotgun (WGS) entry which is preliminary data.</text>
</comment>
<keyword evidence="3" id="KW-1185">Reference proteome</keyword>
<dbReference type="Pfam" id="PF13358">
    <property type="entry name" value="DDE_3"/>
    <property type="match status" value="1"/>
</dbReference>
<dbReference type="SUPFAM" id="SSF46689">
    <property type="entry name" value="Homeodomain-like"/>
    <property type="match status" value="1"/>
</dbReference>
<feature type="domain" description="Tc1-like transposase DDE" evidence="1">
    <location>
        <begin position="150"/>
        <end position="278"/>
    </location>
</feature>
<sequence>MPFRKISSDLKECAMTLWQAGWSRVDICSALCVSVASLYRWRDVLDTFGSVERPSNPLRGRPRLIGIVAMTQLQSILSNHPDTYLDELQWHLAVYHDLPISLSAIHVNLKKAGLTRKLLHRIAQERDEERRASFVHSIQHDFSGTGDEFIAIDESSKNDHTYNRLRGWATRGKPAHIEAPFIRGEHYSMVAAMSTQGYIATRIVPGSVDSFTFFDFIVEDVLPLTKPFPDAHSVLVMDNCRIHHTDTLQEVLNDAYVMLLYLPPYSPDLNPIEESFSTWK</sequence>
<proteinExistence type="predicted"/>
<dbReference type="GO" id="GO:0003676">
    <property type="term" value="F:nucleic acid binding"/>
    <property type="evidence" value="ECO:0007669"/>
    <property type="project" value="InterPro"/>
</dbReference>
<dbReference type="PANTHER" id="PTHR46564:SF1">
    <property type="entry name" value="TRANSPOSASE"/>
    <property type="match status" value="1"/>
</dbReference>
<evidence type="ECO:0000313" key="2">
    <source>
        <dbReference type="EMBL" id="PPR01443.1"/>
    </source>
</evidence>
<evidence type="ECO:0000313" key="3">
    <source>
        <dbReference type="Proteomes" id="UP000284842"/>
    </source>
</evidence>
<feature type="non-terminal residue" evidence="2">
    <location>
        <position position="280"/>
    </location>
</feature>
<dbReference type="PANTHER" id="PTHR46564">
    <property type="entry name" value="TRANSPOSASE"/>
    <property type="match status" value="1"/>
</dbReference>
<organism evidence="2 3">
    <name type="scientific">Panaeolus cyanescens</name>
    <dbReference type="NCBI Taxonomy" id="181874"/>
    <lineage>
        <taxon>Eukaryota</taxon>
        <taxon>Fungi</taxon>
        <taxon>Dikarya</taxon>
        <taxon>Basidiomycota</taxon>
        <taxon>Agaricomycotina</taxon>
        <taxon>Agaricomycetes</taxon>
        <taxon>Agaricomycetidae</taxon>
        <taxon>Agaricales</taxon>
        <taxon>Agaricineae</taxon>
        <taxon>Galeropsidaceae</taxon>
        <taxon>Panaeolus</taxon>
    </lineage>
</organism>
<dbReference type="STRING" id="181874.A0A409YEL0"/>
<dbReference type="OrthoDB" id="2266637at2759"/>
<dbReference type="InterPro" id="IPR009057">
    <property type="entry name" value="Homeodomain-like_sf"/>
</dbReference>
<dbReference type="EMBL" id="NHTK01001248">
    <property type="protein sequence ID" value="PPR01443.1"/>
    <property type="molecule type" value="Genomic_DNA"/>
</dbReference>
<dbReference type="InterPro" id="IPR047655">
    <property type="entry name" value="Transpos_IS630-like"/>
</dbReference>
<dbReference type="InterPro" id="IPR038717">
    <property type="entry name" value="Tc1-like_DDE_dom"/>
</dbReference>
<gene>
    <name evidence="2" type="ORF">CVT24_001906</name>
</gene>